<sequence length="385" mass="44049">MSVPRVPDTLRSIANYMKLAEKFKNIDPVINYWLLYYVAQTTLSHDMKNPTIVEFFNHLVCALKQTKERFCHVDGVMHDQAAKEYIQQYALEVFARAEQCDKALLFNTNVVNDFYTAGLLLDVLQLFKEALDEDIKKYRKYAKWRSSYIYTVLRNGDTPLPGGGVDVIRTDSDSTQNSMDVSMGSLTAQLVKTTCNEYYGFDAIVIRKKMREAMRSSTLGMSAEDTEMDEDAVELIGSAASQQLRSCISRAFEMASCRTQSLERNDSYERIDDPRGQMKHLQEGYAQYEASFHMADKKEREDRARRAAIEREQRQTDQAALQAIGRNTNRSSSSANLAAVHVPRRAATTVRINERDLLLSMHLDKLMKQSGTRTLLLYRGFKRDS</sequence>
<evidence type="ECO:0000256" key="1">
    <source>
        <dbReference type="ARBA" id="ARBA00004308"/>
    </source>
</evidence>
<dbReference type="GO" id="GO:0005771">
    <property type="term" value="C:multivesicular body"/>
    <property type="evidence" value="ECO:0007669"/>
    <property type="project" value="TreeGrafter"/>
</dbReference>
<evidence type="ECO:0000313" key="4">
    <source>
        <dbReference type="EMBL" id="KAK0423782.1"/>
    </source>
</evidence>
<name>A0AA39M7G3_9BILA</name>
<comment type="caution">
    <text evidence="4">The sequence shown here is derived from an EMBL/GenBank/DDBJ whole genome shotgun (WGS) entry which is preliminary data.</text>
</comment>
<keyword evidence="2" id="KW-0472">Membrane</keyword>
<dbReference type="PANTHER" id="PTHR46009">
    <property type="entry name" value="VACUOLAR PROTEIN SORTING-ASSOCIATED PROTEIN VTA1 HOMOLOG"/>
    <property type="match status" value="1"/>
</dbReference>
<keyword evidence="5" id="KW-1185">Reference proteome</keyword>
<comment type="subcellular location">
    <subcellularLocation>
        <location evidence="1">Endomembrane system</location>
    </subcellularLocation>
</comment>
<feature type="domain" description="Vta1/callose synthase N-terminal" evidence="3">
    <location>
        <begin position="12"/>
        <end position="154"/>
    </location>
</feature>
<reference evidence="4" key="1">
    <citation type="submission" date="2023-06" db="EMBL/GenBank/DDBJ databases">
        <title>Genomic analysis of the entomopathogenic nematode Steinernema hermaphroditum.</title>
        <authorList>
            <person name="Schwarz E.M."/>
            <person name="Heppert J.K."/>
            <person name="Baniya A."/>
            <person name="Schwartz H.T."/>
            <person name="Tan C.-H."/>
            <person name="Antoshechkin I."/>
            <person name="Sternberg P.W."/>
            <person name="Goodrich-Blair H."/>
            <person name="Dillman A.R."/>
        </authorList>
    </citation>
    <scope>NUCLEOTIDE SEQUENCE</scope>
    <source>
        <strain evidence="4">PS9179</strain>
        <tissue evidence="4">Whole animal</tissue>
    </source>
</reference>
<dbReference type="Gene3D" id="1.25.40.270">
    <property type="entry name" value="Vacuolar protein sorting-associated protein vta1"/>
    <property type="match status" value="1"/>
</dbReference>
<dbReference type="InterPro" id="IPR039431">
    <property type="entry name" value="Vta1/CALS_N"/>
</dbReference>
<dbReference type="AlphaFoldDB" id="A0AA39M7G3"/>
<gene>
    <name evidence="4" type="ORF">QR680_008329</name>
</gene>
<dbReference type="PANTHER" id="PTHR46009:SF1">
    <property type="entry name" value="VACUOLAR PROTEIN SORTING-ASSOCIATED PROTEIN VTA1 HOMOLOG"/>
    <property type="match status" value="1"/>
</dbReference>
<dbReference type="Pfam" id="PF04652">
    <property type="entry name" value="Vta1"/>
    <property type="match status" value="1"/>
</dbReference>
<proteinExistence type="predicted"/>
<evidence type="ECO:0000256" key="2">
    <source>
        <dbReference type="ARBA" id="ARBA00023136"/>
    </source>
</evidence>
<evidence type="ECO:0000259" key="3">
    <source>
        <dbReference type="Pfam" id="PF04652"/>
    </source>
</evidence>
<dbReference type="InterPro" id="IPR023175">
    <property type="entry name" value="Vta1/CALS_N_sf"/>
</dbReference>
<organism evidence="4 5">
    <name type="scientific">Steinernema hermaphroditum</name>
    <dbReference type="NCBI Taxonomy" id="289476"/>
    <lineage>
        <taxon>Eukaryota</taxon>
        <taxon>Metazoa</taxon>
        <taxon>Ecdysozoa</taxon>
        <taxon>Nematoda</taxon>
        <taxon>Chromadorea</taxon>
        <taxon>Rhabditida</taxon>
        <taxon>Tylenchina</taxon>
        <taxon>Panagrolaimomorpha</taxon>
        <taxon>Strongyloidoidea</taxon>
        <taxon>Steinernematidae</taxon>
        <taxon>Steinernema</taxon>
    </lineage>
</organism>
<dbReference type="Proteomes" id="UP001175271">
    <property type="component" value="Unassembled WGS sequence"/>
</dbReference>
<dbReference type="InterPro" id="IPR044538">
    <property type="entry name" value="Vta1-like"/>
</dbReference>
<accession>A0AA39M7G3</accession>
<dbReference type="EMBL" id="JAUCMV010000001">
    <property type="protein sequence ID" value="KAK0423782.1"/>
    <property type="molecule type" value="Genomic_DNA"/>
</dbReference>
<evidence type="ECO:0000313" key="5">
    <source>
        <dbReference type="Proteomes" id="UP001175271"/>
    </source>
</evidence>
<protein>
    <recommendedName>
        <fullName evidence="3">Vta1/callose synthase N-terminal domain-containing protein</fullName>
    </recommendedName>
</protein>
<dbReference type="GO" id="GO:0032511">
    <property type="term" value="P:late endosome to vacuole transport via multivesicular body sorting pathway"/>
    <property type="evidence" value="ECO:0007669"/>
    <property type="project" value="InterPro"/>
</dbReference>